<dbReference type="Pfam" id="PF14230">
    <property type="entry name" value="DUF4333"/>
    <property type="match status" value="1"/>
</dbReference>
<gene>
    <name evidence="2" type="ORF">IM660_19515</name>
</gene>
<proteinExistence type="predicted"/>
<evidence type="ECO:0000313" key="3">
    <source>
        <dbReference type="Proteomes" id="UP000593758"/>
    </source>
</evidence>
<feature type="domain" description="DUF4333" evidence="1">
    <location>
        <begin position="18"/>
        <end position="88"/>
    </location>
</feature>
<dbReference type="PROSITE" id="PS51257">
    <property type="entry name" value="PROKAR_LIPOPROTEIN"/>
    <property type="match status" value="1"/>
</dbReference>
<evidence type="ECO:0000313" key="2">
    <source>
        <dbReference type="EMBL" id="QOR72908.1"/>
    </source>
</evidence>
<dbReference type="AlphaFoldDB" id="A0A7M1SZA5"/>
<dbReference type="InterPro" id="IPR025637">
    <property type="entry name" value="DUF4333"/>
</dbReference>
<dbReference type="KEGG" id="halt:IM660_19515"/>
<sequence length="103" mass="10768">MTRQILAMTALPLALGLGLVGCSGSTTVDESEVESMTADQLEQMVGTRPNIDCPGDLEAEVGATLQCVLSADGDTNEYAVDLTVTSVEDGVANWDFQVADTPM</sequence>
<dbReference type="Proteomes" id="UP000593758">
    <property type="component" value="Chromosome"/>
</dbReference>
<organism evidence="2 3">
    <name type="scientific">Ruania alkalisoli</name>
    <dbReference type="NCBI Taxonomy" id="2779775"/>
    <lineage>
        <taxon>Bacteria</taxon>
        <taxon>Bacillati</taxon>
        <taxon>Actinomycetota</taxon>
        <taxon>Actinomycetes</taxon>
        <taxon>Micrococcales</taxon>
        <taxon>Ruaniaceae</taxon>
        <taxon>Ruania</taxon>
    </lineage>
</organism>
<dbReference type="EMBL" id="CP063169">
    <property type="protein sequence ID" value="QOR72908.1"/>
    <property type="molecule type" value="Genomic_DNA"/>
</dbReference>
<name>A0A7M1SZA5_9MICO</name>
<keyword evidence="3" id="KW-1185">Reference proteome</keyword>
<protein>
    <submittedName>
        <fullName evidence="2">DUF4333 domain-containing protein</fullName>
    </submittedName>
</protein>
<accession>A0A7M1SZA5</accession>
<evidence type="ECO:0000259" key="1">
    <source>
        <dbReference type="Pfam" id="PF14230"/>
    </source>
</evidence>
<reference evidence="2 3" key="1">
    <citation type="submission" date="2020-10" db="EMBL/GenBank/DDBJ databases">
        <title>Haloactinobacterium sp. RN3S43, a bacterium isolated from saline soil.</title>
        <authorList>
            <person name="Sun J.-Q."/>
        </authorList>
    </citation>
    <scope>NUCLEOTIDE SEQUENCE [LARGE SCALE GENOMIC DNA]</scope>
    <source>
        <strain evidence="2 3">RN3S43</strain>
    </source>
</reference>